<feature type="binding site" evidence="1">
    <location>
        <begin position="96"/>
        <end position="99"/>
    </location>
    <ligand>
        <name>substrate</name>
    </ligand>
</feature>
<feature type="binding site" evidence="2">
    <location>
        <position position="97"/>
    </location>
    <ligand>
        <name>Mg(2+)</name>
        <dbReference type="ChEBI" id="CHEBI:18420"/>
        <label>1</label>
        <note>catalytic</note>
    </ligand>
</feature>
<keyword evidence="1" id="KW-0472">Membrane</keyword>
<dbReference type="EC" id="3.1.3.7" evidence="1"/>
<comment type="function">
    <text evidence="1">Converts adenosine-3',5'-bisphosphate (PAP) to AMP.</text>
</comment>
<comment type="cofactor">
    <cofactor evidence="1 2">
        <name>Mg(2+)</name>
        <dbReference type="ChEBI" id="CHEBI:18420"/>
    </cofactor>
</comment>
<gene>
    <name evidence="1 3" type="primary">cysQ</name>
    <name evidence="3" type="ORF">C1H69_11725</name>
</gene>
<feature type="binding site" evidence="2">
    <location>
        <position position="229"/>
    </location>
    <ligand>
        <name>Mg(2+)</name>
        <dbReference type="ChEBI" id="CHEBI:18420"/>
        <label>1</label>
        <note>catalytic</note>
    </ligand>
</feature>
<dbReference type="Pfam" id="PF00459">
    <property type="entry name" value="Inositol_P"/>
    <property type="match status" value="1"/>
</dbReference>
<feature type="binding site" evidence="1">
    <location>
        <position position="229"/>
    </location>
    <ligand>
        <name>Mg(2+)</name>
        <dbReference type="ChEBI" id="CHEBI:18420"/>
        <label>2</label>
    </ligand>
</feature>
<keyword evidence="1" id="KW-0378">Hydrolase</keyword>
<dbReference type="PRINTS" id="PR00377">
    <property type="entry name" value="IMPHPHTASES"/>
</dbReference>
<keyword evidence="1" id="KW-0997">Cell inner membrane</keyword>
<dbReference type="EMBL" id="PNRF01000023">
    <property type="protein sequence ID" value="PMR75043.1"/>
    <property type="molecule type" value="Genomic_DNA"/>
</dbReference>
<dbReference type="CDD" id="cd01638">
    <property type="entry name" value="CysQ"/>
    <property type="match status" value="1"/>
</dbReference>
<evidence type="ECO:0000256" key="1">
    <source>
        <dbReference type="HAMAP-Rule" id="MF_02095"/>
    </source>
</evidence>
<dbReference type="InterPro" id="IPR006240">
    <property type="entry name" value="CysQ"/>
</dbReference>
<evidence type="ECO:0000256" key="2">
    <source>
        <dbReference type="PIRSR" id="PIRSR600760-2"/>
    </source>
</evidence>
<feature type="binding site" evidence="1">
    <location>
        <position position="97"/>
    </location>
    <ligand>
        <name>Mg(2+)</name>
        <dbReference type="ChEBI" id="CHEBI:18420"/>
        <label>2</label>
    </ligand>
</feature>
<sequence>MTGGRSDRQVNLPSLEALRALCEAAGRDILSVRRGEGHVSYKLDGSPLTAADMAAQQRLADGLPGLLDVPILSEEQAETPWPVRRHWRCYWLVDPLDGTREFVDGFDDFTVNVALIQDGGVVVGMVHAPALGSTWAGGSGLGAWRWESGARESISVSVRSSPSGGSATTDEPPLRILASRAHLDAGTREWLAGFPAARLSRCGSSVKFCRIAEGTADLYPRFGPTCEWDTAAGQGVLEGAGGAVLCHETGAALCYNARESLINGPFVACGDVTRLVPTGT</sequence>
<comment type="subcellular location">
    <subcellularLocation>
        <location evidence="1">Cell inner membrane</location>
        <topology evidence="1">Peripheral membrane protein</topology>
        <orientation evidence="1">Cytoplasmic side</orientation>
    </subcellularLocation>
</comment>
<evidence type="ECO:0000313" key="3">
    <source>
        <dbReference type="EMBL" id="PMR75043.1"/>
    </source>
</evidence>
<dbReference type="PANTHER" id="PTHR43028">
    <property type="entry name" value="3'(2'),5'-BISPHOSPHATE NUCLEOTIDASE 1"/>
    <property type="match status" value="1"/>
</dbReference>
<dbReference type="GO" id="GO:0050427">
    <property type="term" value="P:3'-phosphoadenosine 5'-phosphosulfate metabolic process"/>
    <property type="evidence" value="ECO:0007669"/>
    <property type="project" value="TreeGrafter"/>
</dbReference>
<protein>
    <recommendedName>
        <fullName evidence="1">3'(2'),5'-bisphosphate nucleotidase CysQ</fullName>
        <ecNumber evidence="1">3.1.3.7</ecNumber>
    </recommendedName>
    <alternativeName>
        <fullName evidence="1">3'(2'),5-bisphosphonucleoside 3'(2')-phosphohydrolase</fullName>
    </alternativeName>
    <alternativeName>
        <fullName evidence="1">3'-phosphoadenosine 5'-phosphate phosphatase</fullName>
        <shortName evidence="1">PAP phosphatase</shortName>
    </alternativeName>
</protein>
<feature type="binding site" evidence="1">
    <location>
        <position position="229"/>
    </location>
    <ligand>
        <name>substrate</name>
    </ligand>
</feature>
<accession>A0A2N7U3Q1</accession>
<dbReference type="PANTHER" id="PTHR43028:SF5">
    <property type="entry name" value="3'(2'),5'-BISPHOSPHATE NUCLEOTIDASE 1"/>
    <property type="match status" value="1"/>
</dbReference>
<dbReference type="HAMAP" id="MF_02095">
    <property type="entry name" value="CysQ"/>
    <property type="match status" value="1"/>
</dbReference>
<feature type="binding site" evidence="1">
    <location>
        <position position="74"/>
    </location>
    <ligand>
        <name>substrate</name>
    </ligand>
</feature>
<keyword evidence="4" id="KW-1185">Reference proteome</keyword>
<feature type="binding site" evidence="1">
    <location>
        <position position="74"/>
    </location>
    <ligand>
        <name>Mg(2+)</name>
        <dbReference type="ChEBI" id="CHEBI:18420"/>
        <label>1</label>
    </ligand>
</feature>
<comment type="caution">
    <text evidence="3">The sequence shown here is derived from an EMBL/GenBank/DDBJ whole genome shotgun (WGS) entry which is preliminary data.</text>
</comment>
<dbReference type="AlphaFoldDB" id="A0A2N7U3Q1"/>
<feature type="binding site" evidence="1">
    <location>
        <position position="94"/>
    </location>
    <ligand>
        <name>Mg(2+)</name>
        <dbReference type="ChEBI" id="CHEBI:18420"/>
        <label>1</label>
    </ligand>
</feature>
<dbReference type="SUPFAM" id="SSF56655">
    <property type="entry name" value="Carbohydrate phosphatase"/>
    <property type="match status" value="1"/>
</dbReference>
<feature type="binding site" evidence="2">
    <location>
        <position position="74"/>
    </location>
    <ligand>
        <name>Mg(2+)</name>
        <dbReference type="ChEBI" id="CHEBI:18420"/>
        <label>1</label>
        <note>catalytic</note>
    </ligand>
</feature>
<name>A0A2N7U3Q1_9GAMM</name>
<keyword evidence="1 2" id="KW-0460">Magnesium</keyword>
<dbReference type="OrthoDB" id="9785695at2"/>
<dbReference type="InterPro" id="IPR050725">
    <property type="entry name" value="CysQ/Inositol_MonoPase"/>
</dbReference>
<dbReference type="GO" id="GO:0008441">
    <property type="term" value="F:3'(2'),5'-bisphosphate nucleotidase activity"/>
    <property type="evidence" value="ECO:0007669"/>
    <property type="project" value="UniProtKB-UniRule"/>
</dbReference>
<dbReference type="InterPro" id="IPR000760">
    <property type="entry name" value="Inositol_monophosphatase-like"/>
</dbReference>
<evidence type="ECO:0000313" key="4">
    <source>
        <dbReference type="Proteomes" id="UP000235803"/>
    </source>
</evidence>
<feature type="binding site" evidence="2">
    <location>
        <position position="94"/>
    </location>
    <ligand>
        <name>Mg(2+)</name>
        <dbReference type="ChEBI" id="CHEBI:18420"/>
        <label>1</label>
        <note>catalytic</note>
    </ligand>
</feature>
<proteinExistence type="inferred from homology"/>
<feature type="binding site" evidence="2">
    <location>
        <position position="96"/>
    </location>
    <ligand>
        <name>Mg(2+)</name>
        <dbReference type="ChEBI" id="CHEBI:18420"/>
        <label>1</label>
        <note>catalytic</note>
    </ligand>
</feature>
<comment type="similarity">
    <text evidence="1">Belongs to the inositol monophosphatase superfamily. CysQ family.</text>
</comment>
<comment type="catalytic activity">
    <reaction evidence="1">
        <text>adenosine 3',5'-bisphosphate + H2O = AMP + phosphate</text>
        <dbReference type="Rhea" id="RHEA:10040"/>
        <dbReference type="ChEBI" id="CHEBI:15377"/>
        <dbReference type="ChEBI" id="CHEBI:43474"/>
        <dbReference type="ChEBI" id="CHEBI:58343"/>
        <dbReference type="ChEBI" id="CHEBI:456215"/>
        <dbReference type="EC" id="3.1.3.7"/>
    </reaction>
</comment>
<feature type="binding site" evidence="1">
    <location>
        <position position="96"/>
    </location>
    <ligand>
        <name>Mg(2+)</name>
        <dbReference type="ChEBI" id="CHEBI:18420"/>
        <label>1</label>
    </ligand>
</feature>
<dbReference type="Gene3D" id="3.30.540.10">
    <property type="entry name" value="Fructose-1,6-Bisphosphatase, subunit A, domain 1"/>
    <property type="match status" value="1"/>
</dbReference>
<keyword evidence="1" id="KW-1003">Cell membrane</keyword>
<dbReference type="NCBIfam" id="TIGR01331">
    <property type="entry name" value="bisphos_cysQ"/>
    <property type="match status" value="1"/>
</dbReference>
<reference evidence="3 4" key="1">
    <citation type="submission" date="2018-01" db="EMBL/GenBank/DDBJ databases">
        <title>Halomonas endophytica sp. nov., isolated from storage liquid in the stems of Populus euphratica.</title>
        <authorList>
            <person name="Chen C."/>
        </authorList>
    </citation>
    <scope>NUCLEOTIDE SEQUENCE [LARGE SCALE GENOMIC DNA]</scope>
    <source>
        <strain evidence="3 4">MC28</strain>
    </source>
</reference>
<feature type="binding site" evidence="1">
    <location>
        <position position="94"/>
    </location>
    <ligand>
        <name>Mg(2+)</name>
        <dbReference type="ChEBI" id="CHEBI:18420"/>
        <label>2</label>
    </ligand>
</feature>
<organism evidence="3 4">
    <name type="scientific">Billgrantia endophytica</name>
    <dbReference type="NCBI Taxonomy" id="2033802"/>
    <lineage>
        <taxon>Bacteria</taxon>
        <taxon>Pseudomonadati</taxon>
        <taxon>Pseudomonadota</taxon>
        <taxon>Gammaproteobacteria</taxon>
        <taxon>Oceanospirillales</taxon>
        <taxon>Halomonadaceae</taxon>
        <taxon>Billgrantia</taxon>
    </lineage>
</organism>
<dbReference type="Gene3D" id="3.40.190.80">
    <property type="match status" value="1"/>
</dbReference>
<keyword evidence="1 2" id="KW-0479">Metal-binding</keyword>
<dbReference type="GO" id="GO:0000103">
    <property type="term" value="P:sulfate assimilation"/>
    <property type="evidence" value="ECO:0007669"/>
    <property type="project" value="TreeGrafter"/>
</dbReference>
<dbReference type="GO" id="GO:0000287">
    <property type="term" value="F:magnesium ion binding"/>
    <property type="evidence" value="ECO:0007669"/>
    <property type="project" value="UniProtKB-UniRule"/>
</dbReference>
<dbReference type="GO" id="GO:0005886">
    <property type="term" value="C:plasma membrane"/>
    <property type="evidence" value="ECO:0007669"/>
    <property type="project" value="UniProtKB-SubCell"/>
</dbReference>
<dbReference type="Proteomes" id="UP000235803">
    <property type="component" value="Unassembled WGS sequence"/>
</dbReference>